<proteinExistence type="predicted"/>
<organism evidence="1 2">
    <name type="scientific">Alteromonas arenosi</name>
    <dbReference type="NCBI Taxonomy" id="3055817"/>
    <lineage>
        <taxon>Bacteria</taxon>
        <taxon>Pseudomonadati</taxon>
        <taxon>Pseudomonadota</taxon>
        <taxon>Gammaproteobacteria</taxon>
        <taxon>Alteromonadales</taxon>
        <taxon>Alteromonadaceae</taxon>
        <taxon>Alteromonas/Salinimonas group</taxon>
        <taxon>Alteromonas</taxon>
    </lineage>
</organism>
<dbReference type="InterPro" id="IPR029062">
    <property type="entry name" value="Class_I_gatase-like"/>
</dbReference>
<dbReference type="PANTHER" id="PTHR36175:SF1">
    <property type="entry name" value="CYANOPHYCINASE"/>
    <property type="match status" value="1"/>
</dbReference>
<evidence type="ECO:0000313" key="1">
    <source>
        <dbReference type="EMBL" id="MDM7859588.1"/>
    </source>
</evidence>
<gene>
    <name evidence="1" type="ORF">QTP81_03075</name>
</gene>
<comment type="caution">
    <text evidence="1">The sequence shown here is derived from an EMBL/GenBank/DDBJ whole genome shotgun (WGS) entry which is preliminary data.</text>
</comment>
<evidence type="ECO:0000313" key="2">
    <source>
        <dbReference type="Proteomes" id="UP001234343"/>
    </source>
</evidence>
<dbReference type="EMBL" id="JAUCBP010000002">
    <property type="protein sequence ID" value="MDM7859588.1"/>
    <property type="molecule type" value="Genomic_DNA"/>
</dbReference>
<reference evidence="1 2" key="1">
    <citation type="submission" date="2023-06" db="EMBL/GenBank/DDBJ databases">
        <title>Alteromonas sp. ASW11-36 isolated from intertidal sand.</title>
        <authorList>
            <person name="Li Y."/>
        </authorList>
    </citation>
    <scope>NUCLEOTIDE SEQUENCE [LARGE SCALE GENOMIC DNA]</scope>
    <source>
        <strain evidence="1 2">ASW11-36</strain>
    </source>
</reference>
<dbReference type="Gene3D" id="3.40.50.880">
    <property type="match status" value="1"/>
</dbReference>
<protein>
    <recommendedName>
        <fullName evidence="3">Cyanophycinase</fullName>
    </recommendedName>
</protein>
<accession>A0ABT7STQ9</accession>
<sequence length="230" mass="24978">MITNGTSVNAIARGAFSYSAPSQRCSGANCASGIEGSDLTYLATGGLASFPIGVLDTHFSERNREARLIVLTAQTGARYGFGVDETTALFTRFNATELDYYVVGAGGVFAVDNHFSRFIIEHSSTGRQSSYAGLVNFLPSDSRGTLNFAENRWSANVAKQATDTKTQYSSEGIWRTQALALCENAEPIRFRIDNYDVLLQPNELTSTLRSSEHKPCGYLNLPYAIVGVNE</sequence>
<evidence type="ECO:0008006" key="3">
    <source>
        <dbReference type="Google" id="ProtNLM"/>
    </source>
</evidence>
<dbReference type="RefSeq" id="WP_289363649.1">
    <property type="nucleotide sequence ID" value="NZ_JAUCBP010000002.1"/>
</dbReference>
<dbReference type="PANTHER" id="PTHR36175">
    <property type="entry name" value="CYANOPHYCINASE"/>
    <property type="match status" value="1"/>
</dbReference>
<keyword evidence="2" id="KW-1185">Reference proteome</keyword>
<name>A0ABT7STQ9_9ALTE</name>
<dbReference type="Proteomes" id="UP001234343">
    <property type="component" value="Unassembled WGS sequence"/>
</dbReference>